<dbReference type="RefSeq" id="WP_114545824.1">
    <property type="nucleotide sequence ID" value="NZ_PPTT01000008.1"/>
</dbReference>
<reference evidence="4 6" key="1">
    <citation type="journal article" date="2018" name="Elife">
        <title>Discovery and characterization of a prevalent human gut bacterial enzyme sufficient for the inactivation of a family of plant toxins.</title>
        <authorList>
            <person name="Koppel N."/>
            <person name="Bisanz J.E."/>
            <person name="Pandelia M.E."/>
            <person name="Turnbaugh P.J."/>
            <person name="Balskus E.P."/>
        </authorList>
    </citation>
    <scope>NUCLEOTIDE SEQUENCE [LARGE SCALE GENOMIC DNA]</scope>
    <source>
        <strain evidence="4 6">DSM 16107</strain>
    </source>
</reference>
<dbReference type="SUPFAM" id="SSF46689">
    <property type="entry name" value="Homeodomain-like"/>
    <property type="match status" value="1"/>
</dbReference>
<dbReference type="OrthoDB" id="6637160at2"/>
<dbReference type="InterPro" id="IPR001647">
    <property type="entry name" value="HTH_TetR"/>
</dbReference>
<reference evidence="7" key="2">
    <citation type="submission" date="2018-05" db="EMBL/GenBank/DDBJ databases">
        <title>Genome Sequencing of selected type strains of the family Eggerthellaceae.</title>
        <authorList>
            <person name="Danylec N."/>
            <person name="Stoll D.A."/>
            <person name="Doetsch A."/>
            <person name="Huch M."/>
        </authorList>
    </citation>
    <scope>NUCLEOTIDE SEQUENCE [LARGE SCALE GENOMIC DNA]</scope>
    <source>
        <strain evidence="7">DSM 16107</strain>
    </source>
</reference>
<comment type="caution">
    <text evidence="5">The sequence shown here is derived from an EMBL/GenBank/DDBJ whole genome shotgun (WGS) entry which is preliminary data.</text>
</comment>
<dbReference type="PROSITE" id="PS50977">
    <property type="entry name" value="HTH_TETR_2"/>
    <property type="match status" value="1"/>
</dbReference>
<evidence type="ECO:0000256" key="1">
    <source>
        <dbReference type="ARBA" id="ARBA00023125"/>
    </source>
</evidence>
<dbReference type="Pfam" id="PF17929">
    <property type="entry name" value="TetR_C_34"/>
    <property type="match status" value="1"/>
</dbReference>
<feature type="domain" description="HTH tetR-type" evidence="3">
    <location>
        <begin position="13"/>
        <end position="73"/>
    </location>
</feature>
<evidence type="ECO:0000313" key="4">
    <source>
        <dbReference type="EMBL" id="RDB69621.1"/>
    </source>
</evidence>
<dbReference type="Proteomes" id="UP000270112">
    <property type="component" value="Unassembled WGS sequence"/>
</dbReference>
<dbReference type="InterPro" id="IPR041483">
    <property type="entry name" value="TetR_C_34"/>
</dbReference>
<protein>
    <recommendedName>
        <fullName evidence="3">HTH tetR-type domain-containing protein</fullName>
    </recommendedName>
</protein>
<dbReference type="EMBL" id="QICC01000011">
    <property type="protein sequence ID" value="RNM42518.1"/>
    <property type="molecule type" value="Genomic_DNA"/>
</dbReference>
<evidence type="ECO:0000313" key="6">
    <source>
        <dbReference type="Proteomes" id="UP000253817"/>
    </source>
</evidence>
<dbReference type="Pfam" id="PF00440">
    <property type="entry name" value="TetR_N"/>
    <property type="match status" value="1"/>
</dbReference>
<accession>A0A3N0IZT9</accession>
<reference evidence="5" key="3">
    <citation type="journal article" date="2019" name="Microbiol. Resour. Announc.">
        <title>Draft Genome Sequences of Type Strains of Gordonibacter faecihominis, Paraeggerthella hongkongensis, Parvibacter caecicola,Slackia equolifaciens, Slackia faecicanis, and Slackia isoflavoniconvertens.</title>
        <authorList>
            <person name="Danylec N."/>
            <person name="Stoll D.A."/>
            <person name="Dotsch A."/>
            <person name="Huch M."/>
        </authorList>
    </citation>
    <scope>NUCLEOTIDE SEQUENCE</scope>
    <source>
        <strain evidence="5">DSM 16107</strain>
    </source>
</reference>
<organism evidence="5 7">
    <name type="scientific">Eggerthella sinensis</name>
    <dbReference type="NCBI Taxonomy" id="242230"/>
    <lineage>
        <taxon>Bacteria</taxon>
        <taxon>Bacillati</taxon>
        <taxon>Actinomycetota</taxon>
        <taxon>Coriobacteriia</taxon>
        <taxon>Eggerthellales</taxon>
        <taxon>Eggerthellaceae</taxon>
        <taxon>Eggerthella</taxon>
    </lineage>
</organism>
<dbReference type="Gene3D" id="1.10.357.10">
    <property type="entry name" value="Tetracycline Repressor, domain 2"/>
    <property type="match status" value="1"/>
</dbReference>
<feature type="DNA-binding region" description="H-T-H motif" evidence="2">
    <location>
        <begin position="36"/>
        <end position="55"/>
    </location>
</feature>
<evidence type="ECO:0000313" key="5">
    <source>
        <dbReference type="EMBL" id="RNM42518.1"/>
    </source>
</evidence>
<proteinExistence type="predicted"/>
<dbReference type="AlphaFoldDB" id="A0A3N0IZT9"/>
<gene>
    <name evidence="4" type="ORF">C1876_06075</name>
    <name evidence="5" type="ORF">DMP09_04585</name>
</gene>
<dbReference type="InterPro" id="IPR009057">
    <property type="entry name" value="Homeodomain-like_sf"/>
</dbReference>
<name>A0A3N0IZT9_9ACTN</name>
<keyword evidence="1 2" id="KW-0238">DNA-binding</keyword>
<evidence type="ECO:0000256" key="2">
    <source>
        <dbReference type="PROSITE-ProRule" id="PRU00335"/>
    </source>
</evidence>
<evidence type="ECO:0000313" key="7">
    <source>
        <dbReference type="Proteomes" id="UP000270112"/>
    </source>
</evidence>
<dbReference type="EMBL" id="PPTT01000008">
    <property type="protein sequence ID" value="RDB69621.1"/>
    <property type="molecule type" value="Genomic_DNA"/>
</dbReference>
<dbReference type="GO" id="GO:0003677">
    <property type="term" value="F:DNA binding"/>
    <property type="evidence" value="ECO:0007669"/>
    <property type="project" value="UniProtKB-UniRule"/>
</dbReference>
<sequence length="235" mass="25832">MGFKRARTDEQKRERLAGAVDAADRLLDRFPYREITMTSIADELGFSRANLGHYVRTKEELFLLLYLRDLTALHDELGALAGEDDGGAAGDGDGDGGEGAGDFDGGIEAFAVRFAAACGRHRNVGRVGALLTAIVETNVDVERLAACKREMMQLSLDSARLFARRFPFLSDEDAMNLVMDLVHYVAGLYPAAYPLEVQREAMRRAGFEQAERSFEQTLARFTAVQLNGYRALATG</sequence>
<evidence type="ECO:0000259" key="3">
    <source>
        <dbReference type="PROSITE" id="PS50977"/>
    </source>
</evidence>
<dbReference type="Proteomes" id="UP000253817">
    <property type="component" value="Unassembled WGS sequence"/>
</dbReference>
<keyword evidence="6" id="KW-1185">Reference proteome</keyword>